<proteinExistence type="predicted"/>
<dbReference type="AlphaFoldDB" id="A0A224YJR3"/>
<name>A0A224YJR3_9ACAR</name>
<organism evidence="2">
    <name type="scientific">Rhipicephalus zambeziensis</name>
    <dbReference type="NCBI Taxonomy" id="60191"/>
    <lineage>
        <taxon>Eukaryota</taxon>
        <taxon>Metazoa</taxon>
        <taxon>Ecdysozoa</taxon>
        <taxon>Arthropoda</taxon>
        <taxon>Chelicerata</taxon>
        <taxon>Arachnida</taxon>
        <taxon>Acari</taxon>
        <taxon>Parasitiformes</taxon>
        <taxon>Ixodida</taxon>
        <taxon>Ixodoidea</taxon>
        <taxon>Ixodidae</taxon>
        <taxon>Rhipicephalinae</taxon>
        <taxon>Rhipicephalus</taxon>
        <taxon>Rhipicephalus</taxon>
    </lineage>
</organism>
<sequence length="126" mass="13768">MRLGEKGTRRSVDTTKAGAGWCRCCCPAERKLREIVDDGSHEKKEGAAAPTASPDAKRKVRIPAATTQKAPTRGKSRQPSTVSARRAFLSRQGACGCKETGTSFCSHHTSTELHDRDTTYYAKRID</sequence>
<evidence type="ECO:0000256" key="1">
    <source>
        <dbReference type="SAM" id="MobiDB-lite"/>
    </source>
</evidence>
<accession>A0A224YJR3</accession>
<evidence type="ECO:0000313" key="2">
    <source>
        <dbReference type="EMBL" id="MAA14453.1"/>
    </source>
</evidence>
<dbReference type="EMBL" id="GFPF01003307">
    <property type="protein sequence ID" value="MAA14453.1"/>
    <property type="molecule type" value="Transcribed_RNA"/>
</dbReference>
<feature type="compositionally biased region" description="Basic and acidic residues" evidence="1">
    <location>
        <begin position="37"/>
        <end position="46"/>
    </location>
</feature>
<reference evidence="2" key="1">
    <citation type="journal article" date="2017" name="Parasit. Vectors">
        <title>Sialotranscriptomics of Rhipicephalus zambeziensis reveals intricate expression profiles of secretory proteins and suggests tight temporal transcriptional regulation during blood-feeding.</title>
        <authorList>
            <person name="de Castro M.H."/>
            <person name="de Klerk D."/>
            <person name="Pienaar R."/>
            <person name="Rees D.J.G."/>
            <person name="Mans B.J."/>
        </authorList>
    </citation>
    <scope>NUCLEOTIDE SEQUENCE</scope>
    <source>
        <tissue evidence="2">Salivary glands</tissue>
    </source>
</reference>
<feature type="region of interest" description="Disordered" evidence="1">
    <location>
        <begin position="37"/>
        <end position="83"/>
    </location>
</feature>
<protein>
    <submittedName>
        <fullName evidence="2">Uncharacterized protein</fullName>
    </submittedName>
</protein>